<organism evidence="1 2">
    <name type="scientific">Helicobacter jaachi</name>
    <dbReference type="NCBI Taxonomy" id="1677920"/>
    <lineage>
        <taxon>Bacteria</taxon>
        <taxon>Pseudomonadati</taxon>
        <taxon>Campylobacterota</taxon>
        <taxon>Epsilonproteobacteria</taxon>
        <taxon>Campylobacterales</taxon>
        <taxon>Helicobacteraceae</taxon>
        <taxon>Helicobacter</taxon>
    </lineage>
</organism>
<protein>
    <recommendedName>
        <fullName evidence="3">Serine acetyltransferase</fullName>
    </recommendedName>
</protein>
<name>A0A4U8T803_9HELI</name>
<reference evidence="1 2" key="1">
    <citation type="journal article" date="2014" name="Genome Announc.">
        <title>Draft genome sequences of eight enterohepatic helicobacter species isolated from both laboratory and wild rodents.</title>
        <authorList>
            <person name="Sheh A."/>
            <person name="Shen Z."/>
            <person name="Fox J.G."/>
        </authorList>
    </citation>
    <scope>NUCLEOTIDE SEQUENCE [LARGE SCALE GENOMIC DNA]</scope>
    <source>
        <strain evidence="1 2">MIT 09-6949</strain>
    </source>
</reference>
<keyword evidence="2" id="KW-1185">Reference proteome</keyword>
<dbReference type="OrthoDB" id="5323702at2"/>
<comment type="caution">
    <text evidence="1">The sequence shown here is derived from an EMBL/GenBank/DDBJ whole genome shotgun (WGS) entry which is preliminary data.</text>
</comment>
<proteinExistence type="predicted"/>
<sequence>MNPLCTPLQEIILKQLHSHFLPPKQILESSDVENALQDFEHCLSHIRGKYFDMPLSLNDFYHSDKYAVFLYYLSRSAFFKGKVELATQVYYLNKILHGLDLFYEVQMPKVFMLTHPLGTVLGRARYGEYFCAYQNCTIGSTMNEKGEGVYPTLGRGVVLFAGAKVIGDCAIGDNVIFGANTFLLNTNVPSNSIVLGIYPTHRILASKHDVIAEFFHPSYKEVETNM</sequence>
<gene>
    <name evidence="1" type="ORF">LS71_007985</name>
</gene>
<evidence type="ECO:0000313" key="2">
    <source>
        <dbReference type="Proteomes" id="UP000029733"/>
    </source>
</evidence>
<dbReference type="InterPro" id="IPR001451">
    <property type="entry name" value="Hexapep"/>
</dbReference>
<dbReference type="Gene3D" id="2.160.10.10">
    <property type="entry name" value="Hexapeptide repeat proteins"/>
    <property type="match status" value="1"/>
</dbReference>
<dbReference type="InterPro" id="IPR011004">
    <property type="entry name" value="Trimer_LpxA-like_sf"/>
</dbReference>
<dbReference type="Pfam" id="PF00132">
    <property type="entry name" value="Hexapep"/>
    <property type="match status" value="1"/>
</dbReference>
<dbReference type="SUPFAM" id="SSF51161">
    <property type="entry name" value="Trimeric LpxA-like enzymes"/>
    <property type="match status" value="1"/>
</dbReference>
<dbReference type="EMBL" id="JRPR02000007">
    <property type="protein sequence ID" value="TLD95771.1"/>
    <property type="molecule type" value="Genomic_DNA"/>
</dbReference>
<dbReference type="AlphaFoldDB" id="A0A4U8T803"/>
<evidence type="ECO:0008006" key="3">
    <source>
        <dbReference type="Google" id="ProtNLM"/>
    </source>
</evidence>
<dbReference type="PANTHER" id="PTHR42811">
    <property type="entry name" value="SERINE ACETYLTRANSFERASE"/>
    <property type="match status" value="1"/>
</dbReference>
<dbReference type="RefSeq" id="WP_081946298.1">
    <property type="nucleotide sequence ID" value="NZ_JRPR02000007.1"/>
</dbReference>
<accession>A0A4U8T803</accession>
<evidence type="ECO:0000313" key="1">
    <source>
        <dbReference type="EMBL" id="TLD95771.1"/>
    </source>
</evidence>
<dbReference type="Proteomes" id="UP000029733">
    <property type="component" value="Unassembled WGS sequence"/>
</dbReference>